<dbReference type="SUPFAM" id="SSF52402">
    <property type="entry name" value="Adenine nucleotide alpha hydrolases-like"/>
    <property type="match status" value="1"/>
</dbReference>
<dbReference type="SUPFAM" id="SSF52467">
    <property type="entry name" value="DHS-like NAD/FAD-binding domain"/>
    <property type="match status" value="1"/>
</dbReference>
<dbReference type="InterPro" id="IPR014730">
    <property type="entry name" value="ETF_a/b_N"/>
</dbReference>
<dbReference type="EMBL" id="JBHSSD010000042">
    <property type="protein sequence ID" value="MFC6165037.1"/>
    <property type="molecule type" value="Genomic_DNA"/>
</dbReference>
<gene>
    <name evidence="4" type="ORF">ACFP3T_10180</name>
</gene>
<name>A0ABW1R8P9_9LACO</name>
<comment type="similarity">
    <text evidence="1">Belongs to the ETF alpha-subunit/FixB family.</text>
</comment>
<feature type="domain" description="Electron transfer flavoprotein alpha/beta-subunit N-terminal" evidence="3">
    <location>
        <begin position="32"/>
        <end position="181"/>
    </location>
</feature>
<dbReference type="Gene3D" id="3.40.50.620">
    <property type="entry name" value="HUPs"/>
    <property type="match status" value="1"/>
</dbReference>
<dbReference type="Pfam" id="PF00766">
    <property type="entry name" value="ETF_alpha"/>
    <property type="match status" value="1"/>
</dbReference>
<protein>
    <submittedName>
        <fullName evidence="4">Electron transfer flavoprotein subunit alpha/FixB family protein</fullName>
    </submittedName>
</protein>
<sequence>MTKQPIYLVLLADPKFEDKNLNLIHFAQDNFDGNDLNAVVIAPSDQGIEEKYGTAGLKEIDILAYAQFSKINLAQTTNALSEYFAGQAHSLILFANDKGATSIAKRVAAELKENFIMQVNQLTVTTDSIVAQKKAEEATMLQQVTLASDANAVMTCDMTGVNEQVVTGSAAKVAVKAVDNPAQADQVDYSALPLKKNDLETAKIVVSGGRGMQGPEGFELLQQLADKLHGSLGASRVAVNAGWVDKSTMVGQTGKVVAPDVYIAVGISGALQHTVGMDQSKCIIAINTDPAAPIFKLADYGIIGDGETVVKQLLSELSAPVPS</sequence>
<proteinExistence type="inferred from homology"/>
<evidence type="ECO:0000313" key="4">
    <source>
        <dbReference type="EMBL" id="MFC6165037.1"/>
    </source>
</evidence>
<dbReference type="Pfam" id="PF01012">
    <property type="entry name" value="ETF"/>
    <property type="match status" value="1"/>
</dbReference>
<dbReference type="RefSeq" id="WP_137639163.1">
    <property type="nucleotide sequence ID" value="NZ_BJDK01000003.1"/>
</dbReference>
<evidence type="ECO:0000259" key="3">
    <source>
        <dbReference type="Pfam" id="PF01012"/>
    </source>
</evidence>
<feature type="domain" description="Electron transfer flavoprotein alpha subunit C-terminal" evidence="2">
    <location>
        <begin position="198"/>
        <end position="277"/>
    </location>
</feature>
<keyword evidence="5" id="KW-1185">Reference proteome</keyword>
<reference evidence="5" key="1">
    <citation type="journal article" date="2019" name="Int. J. Syst. Evol. Microbiol.">
        <title>The Global Catalogue of Microorganisms (GCM) 10K type strain sequencing project: providing services to taxonomists for standard genome sequencing and annotation.</title>
        <authorList>
            <consortium name="The Broad Institute Genomics Platform"/>
            <consortium name="The Broad Institute Genome Sequencing Center for Infectious Disease"/>
            <person name="Wu L."/>
            <person name="Ma J."/>
        </authorList>
    </citation>
    <scope>NUCLEOTIDE SEQUENCE [LARGE SCALE GENOMIC DNA]</scope>
    <source>
        <strain evidence="5">CCM 8932</strain>
    </source>
</reference>
<dbReference type="InterPro" id="IPR014729">
    <property type="entry name" value="Rossmann-like_a/b/a_fold"/>
</dbReference>
<dbReference type="PIRSF" id="PIRSF000089">
    <property type="entry name" value="Electra_flavoP_a"/>
    <property type="match status" value="1"/>
</dbReference>
<dbReference type="InterPro" id="IPR029035">
    <property type="entry name" value="DHS-like_NAD/FAD-binding_dom"/>
</dbReference>
<evidence type="ECO:0000259" key="2">
    <source>
        <dbReference type="Pfam" id="PF00766"/>
    </source>
</evidence>
<dbReference type="Proteomes" id="UP001596253">
    <property type="component" value="Unassembled WGS sequence"/>
</dbReference>
<evidence type="ECO:0000313" key="5">
    <source>
        <dbReference type="Proteomes" id="UP001596253"/>
    </source>
</evidence>
<dbReference type="PANTHER" id="PTHR43153:SF1">
    <property type="entry name" value="ELECTRON TRANSFER FLAVOPROTEIN SUBUNIT ALPHA, MITOCHONDRIAL"/>
    <property type="match status" value="1"/>
</dbReference>
<dbReference type="PANTHER" id="PTHR43153">
    <property type="entry name" value="ELECTRON TRANSFER FLAVOPROTEIN ALPHA"/>
    <property type="match status" value="1"/>
</dbReference>
<evidence type="ECO:0000256" key="1">
    <source>
        <dbReference type="ARBA" id="ARBA00005817"/>
    </source>
</evidence>
<dbReference type="InterPro" id="IPR014731">
    <property type="entry name" value="ETF_asu_C"/>
</dbReference>
<dbReference type="Gene3D" id="3.40.50.1220">
    <property type="entry name" value="TPP-binding domain"/>
    <property type="match status" value="1"/>
</dbReference>
<accession>A0ABW1R8P9</accession>
<dbReference type="InterPro" id="IPR001308">
    <property type="entry name" value="ETF_a/FixB"/>
</dbReference>
<comment type="caution">
    <text evidence="4">The sequence shown here is derived from an EMBL/GenBank/DDBJ whole genome shotgun (WGS) entry which is preliminary data.</text>
</comment>
<organism evidence="4 5">
    <name type="scientific">Lactiplantibacillus dongliensis</name>
    <dbReference type="NCBI Taxonomy" id="2559919"/>
    <lineage>
        <taxon>Bacteria</taxon>
        <taxon>Bacillati</taxon>
        <taxon>Bacillota</taxon>
        <taxon>Bacilli</taxon>
        <taxon>Lactobacillales</taxon>
        <taxon>Lactobacillaceae</taxon>
        <taxon>Lactiplantibacillus</taxon>
    </lineage>
</organism>